<reference evidence="1 2" key="1">
    <citation type="submission" date="2019-03" db="EMBL/GenBank/DDBJ databases">
        <title>Genomic Encyclopedia of Type Strains, Phase IV (KMG-IV): sequencing the most valuable type-strain genomes for metagenomic binning, comparative biology and taxonomic classification.</title>
        <authorList>
            <person name="Goeker M."/>
        </authorList>
    </citation>
    <scope>NUCLEOTIDE SEQUENCE [LARGE SCALE GENOMIC DNA]</scope>
    <source>
        <strain evidence="1 2">DSM 15969</strain>
    </source>
</reference>
<dbReference type="Proteomes" id="UP000295063">
    <property type="component" value="Unassembled WGS sequence"/>
</dbReference>
<evidence type="ECO:0000313" key="1">
    <source>
        <dbReference type="EMBL" id="TCL39909.1"/>
    </source>
</evidence>
<evidence type="ECO:0008006" key="3">
    <source>
        <dbReference type="Google" id="ProtNLM"/>
    </source>
</evidence>
<gene>
    <name evidence="1" type="ORF">EV210_101106</name>
</gene>
<dbReference type="OrthoDB" id="3034637at2"/>
<dbReference type="RefSeq" id="WP_132073943.1">
    <property type="nucleotide sequence ID" value="NZ_DAMAKO010000002.1"/>
</dbReference>
<dbReference type="AlphaFoldDB" id="A0A4R1Q1R8"/>
<dbReference type="EMBL" id="SLUI01000001">
    <property type="protein sequence ID" value="TCL39909.1"/>
    <property type="molecule type" value="Genomic_DNA"/>
</dbReference>
<evidence type="ECO:0000313" key="2">
    <source>
        <dbReference type="Proteomes" id="UP000295063"/>
    </source>
</evidence>
<name>A0A4R1Q1R8_9FIRM</name>
<accession>A0A4R1Q1R8</accession>
<sequence length="151" mass="17394">MKTNEILEEMETLLLNASRVPFTNRRVVEEDDLLRLIDALHESLPVELMEAGRIVTERQRILDEAQKNAQEIVEQAKSYITKLTDENVITKQAQEQAQEILSCSRQSAEDLKQDAVSYASDVFKHLECNLEKTLEIIRQSHAELMQSKPEK</sequence>
<organism evidence="1 2">
    <name type="scientific">Anaerospora hongkongensis</name>
    <dbReference type="NCBI Taxonomy" id="244830"/>
    <lineage>
        <taxon>Bacteria</taxon>
        <taxon>Bacillati</taxon>
        <taxon>Bacillota</taxon>
        <taxon>Negativicutes</taxon>
        <taxon>Selenomonadales</taxon>
        <taxon>Sporomusaceae</taxon>
        <taxon>Anaerospora</taxon>
    </lineage>
</organism>
<proteinExistence type="predicted"/>
<protein>
    <recommendedName>
        <fullName evidence="3">ATPase</fullName>
    </recommendedName>
</protein>
<comment type="caution">
    <text evidence="1">The sequence shown here is derived from an EMBL/GenBank/DDBJ whole genome shotgun (WGS) entry which is preliminary data.</text>
</comment>
<keyword evidence="2" id="KW-1185">Reference proteome</keyword>